<accession>A0A7R7DN64</accession>
<keyword evidence="2" id="KW-0813">Transport</keyword>
<dbReference type="AlphaFoldDB" id="A0A7R7DN64"/>
<keyword evidence="6 7" id="KW-0472">Membrane</keyword>
<dbReference type="PANTHER" id="PTHR23517:SF13">
    <property type="entry name" value="MAJOR FACILITATOR SUPERFAMILY MFS_1"/>
    <property type="match status" value="1"/>
</dbReference>
<evidence type="ECO:0000256" key="5">
    <source>
        <dbReference type="ARBA" id="ARBA00022989"/>
    </source>
</evidence>
<keyword evidence="5 7" id="KW-1133">Transmembrane helix</keyword>
<feature type="transmembrane region" description="Helical" evidence="7">
    <location>
        <begin position="375"/>
        <end position="394"/>
    </location>
</feature>
<comment type="subcellular location">
    <subcellularLocation>
        <location evidence="1">Cell membrane</location>
        <topology evidence="1">Multi-pass membrane protein</topology>
    </subcellularLocation>
</comment>
<dbReference type="PANTHER" id="PTHR23517">
    <property type="entry name" value="RESISTANCE PROTEIN MDTM, PUTATIVE-RELATED-RELATED"/>
    <property type="match status" value="1"/>
</dbReference>
<feature type="transmembrane region" description="Helical" evidence="7">
    <location>
        <begin position="306"/>
        <end position="324"/>
    </location>
</feature>
<feature type="domain" description="Major facilitator superfamily (MFS) profile" evidence="8">
    <location>
        <begin position="12"/>
        <end position="400"/>
    </location>
</feature>
<dbReference type="InterPro" id="IPR011701">
    <property type="entry name" value="MFS"/>
</dbReference>
<evidence type="ECO:0000313" key="10">
    <source>
        <dbReference type="Proteomes" id="UP000611640"/>
    </source>
</evidence>
<name>A0A7R7DN64_9ACTN</name>
<sequence>MGVMTEQRTARRGAAVGFAFVAYAFGVTMVGTTLPTPLYAIYQHEYGFGSLLTTVIYAVYAAGVIAALLLFGRASDAYGRRRVLLVGLAASAASALVFLSDAGLAALFVGRVLSGLSAGIFTTTATVTLVDLAPAARQRTAALVATTVNMLGLGCGPLLAGVLAQWAPLPLRLPFLANLLLLVPAAIGVLRAPEPVAVRPGARLSVQRPSVAAPARAVFVPASVAAFAAFAVFGLLTSIEPGFLATVLGLDSRALAGLVVFTMFAGSALGQVGLARVPSRVALPVGCLVLVAGLAGIAGGLLGRSVAALIAGTVVIGVGQALSFRSGMAAITAASPEPERAATVSSFFVVAYVGISLPVVAVGVAATLWGLRTAGIAFTAAVAVVALGALFAVLRLDRRRTRQPG</sequence>
<evidence type="ECO:0000313" key="9">
    <source>
        <dbReference type="EMBL" id="BCJ34662.1"/>
    </source>
</evidence>
<feature type="transmembrane region" description="Helical" evidence="7">
    <location>
        <begin position="344"/>
        <end position="369"/>
    </location>
</feature>
<dbReference type="KEGG" id="atl:Athai_21650"/>
<protein>
    <submittedName>
        <fullName evidence="9">MFS transporter</fullName>
    </submittedName>
</protein>
<keyword evidence="3" id="KW-1003">Cell membrane</keyword>
<dbReference type="GO" id="GO:0005886">
    <property type="term" value="C:plasma membrane"/>
    <property type="evidence" value="ECO:0007669"/>
    <property type="project" value="UniProtKB-SubCell"/>
</dbReference>
<evidence type="ECO:0000256" key="2">
    <source>
        <dbReference type="ARBA" id="ARBA00022448"/>
    </source>
</evidence>
<feature type="transmembrane region" description="Helical" evidence="7">
    <location>
        <begin position="142"/>
        <end position="167"/>
    </location>
</feature>
<evidence type="ECO:0000256" key="1">
    <source>
        <dbReference type="ARBA" id="ARBA00004651"/>
    </source>
</evidence>
<feature type="transmembrane region" description="Helical" evidence="7">
    <location>
        <begin position="281"/>
        <end position="300"/>
    </location>
</feature>
<gene>
    <name evidence="9" type="ORF">Athai_21650</name>
</gene>
<feature type="transmembrane region" description="Helical" evidence="7">
    <location>
        <begin position="83"/>
        <end position="106"/>
    </location>
</feature>
<dbReference type="PROSITE" id="PS50850">
    <property type="entry name" value="MFS"/>
    <property type="match status" value="1"/>
</dbReference>
<keyword evidence="4 7" id="KW-0812">Transmembrane</keyword>
<feature type="transmembrane region" description="Helical" evidence="7">
    <location>
        <begin position="12"/>
        <end position="34"/>
    </location>
</feature>
<feature type="transmembrane region" description="Helical" evidence="7">
    <location>
        <begin position="112"/>
        <end position="130"/>
    </location>
</feature>
<reference evidence="9 10" key="1">
    <citation type="submission" date="2020-08" db="EMBL/GenBank/DDBJ databases">
        <title>Whole genome shotgun sequence of Actinocatenispora thailandica NBRC 105041.</title>
        <authorList>
            <person name="Komaki H."/>
            <person name="Tamura T."/>
        </authorList>
    </citation>
    <scope>NUCLEOTIDE SEQUENCE [LARGE SCALE GENOMIC DNA]</scope>
    <source>
        <strain evidence="9 10">NBRC 105041</strain>
    </source>
</reference>
<dbReference type="Gene3D" id="1.20.1250.20">
    <property type="entry name" value="MFS general substrate transporter like domains"/>
    <property type="match status" value="2"/>
</dbReference>
<keyword evidence="10" id="KW-1185">Reference proteome</keyword>
<evidence type="ECO:0000256" key="7">
    <source>
        <dbReference type="SAM" id="Phobius"/>
    </source>
</evidence>
<dbReference type="InterPro" id="IPR050171">
    <property type="entry name" value="MFS_Transporters"/>
</dbReference>
<dbReference type="InterPro" id="IPR036259">
    <property type="entry name" value="MFS_trans_sf"/>
</dbReference>
<feature type="transmembrane region" description="Helical" evidence="7">
    <location>
        <begin position="255"/>
        <end position="274"/>
    </location>
</feature>
<evidence type="ECO:0000259" key="8">
    <source>
        <dbReference type="PROSITE" id="PS50850"/>
    </source>
</evidence>
<dbReference type="Proteomes" id="UP000611640">
    <property type="component" value="Chromosome"/>
</dbReference>
<evidence type="ECO:0000256" key="3">
    <source>
        <dbReference type="ARBA" id="ARBA00022475"/>
    </source>
</evidence>
<proteinExistence type="predicted"/>
<evidence type="ECO:0000256" key="6">
    <source>
        <dbReference type="ARBA" id="ARBA00023136"/>
    </source>
</evidence>
<organism evidence="9 10">
    <name type="scientific">Actinocatenispora thailandica</name>
    <dbReference type="NCBI Taxonomy" id="227318"/>
    <lineage>
        <taxon>Bacteria</taxon>
        <taxon>Bacillati</taxon>
        <taxon>Actinomycetota</taxon>
        <taxon>Actinomycetes</taxon>
        <taxon>Micromonosporales</taxon>
        <taxon>Micromonosporaceae</taxon>
        <taxon>Actinocatenispora</taxon>
    </lineage>
</organism>
<dbReference type="EMBL" id="AP023355">
    <property type="protein sequence ID" value="BCJ34662.1"/>
    <property type="molecule type" value="Genomic_DNA"/>
</dbReference>
<feature type="transmembrane region" description="Helical" evidence="7">
    <location>
        <begin position="213"/>
        <end position="235"/>
    </location>
</feature>
<dbReference type="Pfam" id="PF07690">
    <property type="entry name" value="MFS_1"/>
    <property type="match status" value="1"/>
</dbReference>
<dbReference type="SUPFAM" id="SSF103473">
    <property type="entry name" value="MFS general substrate transporter"/>
    <property type="match status" value="1"/>
</dbReference>
<evidence type="ECO:0000256" key="4">
    <source>
        <dbReference type="ARBA" id="ARBA00022692"/>
    </source>
</evidence>
<feature type="transmembrane region" description="Helical" evidence="7">
    <location>
        <begin position="46"/>
        <end position="71"/>
    </location>
</feature>
<dbReference type="GO" id="GO:0022857">
    <property type="term" value="F:transmembrane transporter activity"/>
    <property type="evidence" value="ECO:0007669"/>
    <property type="project" value="InterPro"/>
</dbReference>
<feature type="transmembrane region" description="Helical" evidence="7">
    <location>
        <begin position="173"/>
        <end position="192"/>
    </location>
</feature>
<dbReference type="InterPro" id="IPR020846">
    <property type="entry name" value="MFS_dom"/>
</dbReference>